<dbReference type="Pfam" id="PF07331">
    <property type="entry name" value="TctB"/>
    <property type="match status" value="1"/>
</dbReference>
<feature type="transmembrane region" description="Helical" evidence="2">
    <location>
        <begin position="33"/>
        <end position="52"/>
    </location>
</feature>
<feature type="transmembrane region" description="Helical" evidence="2">
    <location>
        <begin position="72"/>
        <end position="93"/>
    </location>
</feature>
<organism evidence="4 5">
    <name type="scientific">Nonomuraea cypriaca</name>
    <dbReference type="NCBI Taxonomy" id="1187855"/>
    <lineage>
        <taxon>Bacteria</taxon>
        <taxon>Bacillati</taxon>
        <taxon>Actinomycetota</taxon>
        <taxon>Actinomycetes</taxon>
        <taxon>Streptosporangiales</taxon>
        <taxon>Streptosporangiaceae</taxon>
        <taxon>Nonomuraea</taxon>
    </lineage>
</organism>
<evidence type="ECO:0000313" key="5">
    <source>
        <dbReference type="Proteomes" id="UP000605361"/>
    </source>
</evidence>
<evidence type="ECO:0000256" key="2">
    <source>
        <dbReference type="SAM" id="Phobius"/>
    </source>
</evidence>
<feature type="domain" description="DUF1468" evidence="3">
    <location>
        <begin position="42"/>
        <end position="180"/>
    </location>
</feature>
<keyword evidence="5" id="KW-1185">Reference proteome</keyword>
<dbReference type="Proteomes" id="UP000605361">
    <property type="component" value="Unassembled WGS sequence"/>
</dbReference>
<dbReference type="RefSeq" id="WP_195902667.1">
    <property type="nucleotide sequence ID" value="NZ_JADOGI010000321.1"/>
</dbReference>
<keyword evidence="2" id="KW-0472">Membrane</keyword>
<keyword evidence="2" id="KW-1133">Transmembrane helix</keyword>
<feature type="region of interest" description="Disordered" evidence="1">
    <location>
        <begin position="1"/>
        <end position="25"/>
    </location>
</feature>
<dbReference type="EMBL" id="JADOGI010000321">
    <property type="protein sequence ID" value="MBF8193820.1"/>
    <property type="molecule type" value="Genomic_DNA"/>
</dbReference>
<name>A0A931F4M3_9ACTN</name>
<evidence type="ECO:0000256" key="1">
    <source>
        <dbReference type="SAM" id="MobiDB-lite"/>
    </source>
</evidence>
<dbReference type="InterPro" id="IPR009936">
    <property type="entry name" value="DUF1468"/>
</dbReference>
<accession>A0A931F4M3</accession>
<reference evidence="4" key="1">
    <citation type="submission" date="2020-11" db="EMBL/GenBank/DDBJ databases">
        <title>Whole-genome analyses of Nonomuraea sp. K274.</title>
        <authorList>
            <person name="Veyisoglu A."/>
        </authorList>
    </citation>
    <scope>NUCLEOTIDE SEQUENCE</scope>
    <source>
        <strain evidence="4">K274</strain>
    </source>
</reference>
<feature type="transmembrane region" description="Helical" evidence="2">
    <location>
        <begin position="153"/>
        <end position="171"/>
    </location>
</feature>
<evidence type="ECO:0000313" key="4">
    <source>
        <dbReference type="EMBL" id="MBF8193820.1"/>
    </source>
</evidence>
<evidence type="ECO:0000259" key="3">
    <source>
        <dbReference type="Pfam" id="PF07331"/>
    </source>
</evidence>
<keyword evidence="2" id="KW-0812">Transmembrane</keyword>
<dbReference type="AlphaFoldDB" id="A0A931F4M3"/>
<protein>
    <submittedName>
        <fullName evidence="4">Tripartite tricarboxylate transporter TctB family protein</fullName>
    </submittedName>
</protein>
<sequence>MTAPGTPAARPNTPADTPVDTPGTPATARAGRFAATSFTAFLAVILVIFAVYTQLAMGMEWRTTAGRIGPGFFPRLIGVAGMALCCVAIVRSLRPAREAGTEEEAGHGRHPRLLALTCAALAGLLILFLPLGAVLTAALFIFVLSRLLGRRTVVADLVLSVLVPLALYLLFEVGLDTGLPQGVLPLP</sequence>
<feature type="transmembrane region" description="Helical" evidence="2">
    <location>
        <begin position="113"/>
        <end position="141"/>
    </location>
</feature>
<proteinExistence type="predicted"/>
<gene>
    <name evidence="4" type="ORF">ITP53_50715</name>
</gene>
<comment type="caution">
    <text evidence="4">The sequence shown here is derived from an EMBL/GenBank/DDBJ whole genome shotgun (WGS) entry which is preliminary data.</text>
</comment>